<organism evidence="7 8">
    <name type="scientific">Teladorsagia circumcincta</name>
    <name type="common">Brown stomach worm</name>
    <name type="synonym">Ostertagia circumcincta</name>
    <dbReference type="NCBI Taxonomy" id="45464"/>
    <lineage>
        <taxon>Eukaryota</taxon>
        <taxon>Metazoa</taxon>
        <taxon>Ecdysozoa</taxon>
        <taxon>Nematoda</taxon>
        <taxon>Chromadorea</taxon>
        <taxon>Rhabditida</taxon>
        <taxon>Rhabditina</taxon>
        <taxon>Rhabditomorpha</taxon>
        <taxon>Strongyloidea</taxon>
        <taxon>Trichostrongylidae</taxon>
        <taxon>Teladorsagia</taxon>
    </lineage>
</organism>
<dbReference type="InterPro" id="IPR002048">
    <property type="entry name" value="EF_hand_dom"/>
</dbReference>
<evidence type="ECO:0000259" key="6">
    <source>
        <dbReference type="Pfam" id="PF13833"/>
    </source>
</evidence>
<evidence type="ECO:0000259" key="5">
    <source>
        <dbReference type="Pfam" id="PF13202"/>
    </source>
</evidence>
<dbReference type="AlphaFoldDB" id="A0A2G9TKX0"/>
<feature type="compositionally biased region" description="Basic and acidic residues" evidence="4">
    <location>
        <begin position="130"/>
        <end position="147"/>
    </location>
</feature>
<keyword evidence="1" id="KW-0479">Metal-binding</keyword>
<dbReference type="GO" id="GO:0005783">
    <property type="term" value="C:endoplasmic reticulum"/>
    <property type="evidence" value="ECO:0007669"/>
    <property type="project" value="TreeGrafter"/>
</dbReference>
<evidence type="ECO:0000256" key="3">
    <source>
        <dbReference type="ARBA" id="ARBA00022837"/>
    </source>
</evidence>
<keyword evidence="8" id="KW-1185">Reference proteome</keyword>
<dbReference type="InterPro" id="IPR018247">
    <property type="entry name" value="EF_Hand_1_Ca_BS"/>
</dbReference>
<evidence type="ECO:0000313" key="7">
    <source>
        <dbReference type="EMBL" id="PIO58626.1"/>
    </source>
</evidence>
<dbReference type="SUPFAM" id="SSF47473">
    <property type="entry name" value="EF-hand"/>
    <property type="match status" value="1"/>
</dbReference>
<dbReference type="Proteomes" id="UP000230423">
    <property type="component" value="Unassembled WGS sequence"/>
</dbReference>
<dbReference type="OrthoDB" id="9978834at2759"/>
<name>A0A2G9TKX0_TELCI</name>
<dbReference type="EMBL" id="KZ360519">
    <property type="protein sequence ID" value="PIO58626.1"/>
    <property type="molecule type" value="Genomic_DNA"/>
</dbReference>
<dbReference type="PANTHER" id="PTHR10827">
    <property type="entry name" value="RETICULOCALBIN"/>
    <property type="match status" value="1"/>
</dbReference>
<gene>
    <name evidence="7" type="ORF">TELCIR_19934</name>
</gene>
<feature type="domain" description="EF-hand" evidence="5">
    <location>
        <begin position="107"/>
        <end position="120"/>
    </location>
</feature>
<evidence type="ECO:0000256" key="2">
    <source>
        <dbReference type="ARBA" id="ARBA00022737"/>
    </source>
</evidence>
<reference evidence="7 8" key="1">
    <citation type="submission" date="2015-09" db="EMBL/GenBank/DDBJ databases">
        <title>Draft genome of the parasitic nematode Teladorsagia circumcincta isolate WARC Sus (inbred).</title>
        <authorList>
            <person name="Mitreva M."/>
        </authorList>
    </citation>
    <scope>NUCLEOTIDE SEQUENCE [LARGE SCALE GENOMIC DNA]</scope>
    <source>
        <strain evidence="7 8">S</strain>
    </source>
</reference>
<dbReference type="Pfam" id="PF13202">
    <property type="entry name" value="EF-hand_5"/>
    <property type="match status" value="1"/>
</dbReference>
<proteinExistence type="predicted"/>
<evidence type="ECO:0000256" key="1">
    <source>
        <dbReference type="ARBA" id="ARBA00022723"/>
    </source>
</evidence>
<protein>
    <submittedName>
        <fullName evidence="7">EF hand</fullName>
    </submittedName>
</protein>
<sequence>MKPVERPVHLDAVILERDGELNKEFRQEVLLGGGKPKDPTELREMVKMMFYATDQNNDGALSLEELEARIVNNTRAHLQEAIMEAQSHFNIVDTNKDGQSKLQLSSDLDGDGKVTREEFSASRPSEGGDDDKSLQKRKAEREAEFNKQIDANGDGVATIEEIFEYINPQNAKSLAAEASELIDAIDSDGDRRLTLDELLKQDRLVEFSPLLSVAETLHDDL</sequence>
<keyword evidence="3" id="KW-0106">Calcium</keyword>
<dbReference type="PROSITE" id="PS00018">
    <property type="entry name" value="EF_HAND_1"/>
    <property type="match status" value="3"/>
</dbReference>
<keyword evidence="2" id="KW-0677">Repeat</keyword>
<feature type="region of interest" description="Disordered" evidence="4">
    <location>
        <begin position="100"/>
        <end position="149"/>
    </location>
</feature>
<feature type="domain" description="EF-hand" evidence="6">
    <location>
        <begin position="46"/>
        <end position="66"/>
    </location>
</feature>
<dbReference type="GO" id="GO:0005509">
    <property type="term" value="F:calcium ion binding"/>
    <property type="evidence" value="ECO:0007669"/>
    <property type="project" value="InterPro"/>
</dbReference>
<dbReference type="GO" id="GO:0017156">
    <property type="term" value="P:calcium-ion regulated exocytosis"/>
    <property type="evidence" value="ECO:0007669"/>
    <property type="project" value="TreeGrafter"/>
</dbReference>
<feature type="compositionally biased region" description="Basic and acidic residues" evidence="4">
    <location>
        <begin position="110"/>
        <end position="120"/>
    </location>
</feature>
<dbReference type="Pfam" id="PF13833">
    <property type="entry name" value="EF-hand_8"/>
    <property type="match status" value="1"/>
</dbReference>
<evidence type="ECO:0000313" key="8">
    <source>
        <dbReference type="Proteomes" id="UP000230423"/>
    </source>
</evidence>
<dbReference type="InterPro" id="IPR011992">
    <property type="entry name" value="EF-hand-dom_pair"/>
</dbReference>
<dbReference type="Gene3D" id="1.10.238.10">
    <property type="entry name" value="EF-hand"/>
    <property type="match status" value="2"/>
</dbReference>
<dbReference type="PANTHER" id="PTHR10827:SF98">
    <property type="entry name" value="45 KDA CALCIUM-BINDING PROTEIN"/>
    <property type="match status" value="1"/>
</dbReference>
<accession>A0A2G9TKX0</accession>
<evidence type="ECO:0000256" key="4">
    <source>
        <dbReference type="SAM" id="MobiDB-lite"/>
    </source>
</evidence>